<dbReference type="Pfam" id="PF08673">
    <property type="entry name" value="RsbU_N"/>
    <property type="match status" value="1"/>
</dbReference>
<dbReference type="GO" id="GO:0016791">
    <property type="term" value="F:phosphatase activity"/>
    <property type="evidence" value="ECO:0007669"/>
    <property type="project" value="TreeGrafter"/>
</dbReference>
<evidence type="ECO:0000256" key="1">
    <source>
        <dbReference type="ARBA" id="ARBA00022801"/>
    </source>
</evidence>
<dbReference type="SUPFAM" id="SSF101215">
    <property type="entry name" value="KaiA/RbsU domain"/>
    <property type="match status" value="1"/>
</dbReference>
<dbReference type="InterPro" id="IPR001932">
    <property type="entry name" value="PPM-type_phosphatase-like_dom"/>
</dbReference>
<accession>A0A921FYZ1</accession>
<dbReference type="InterPro" id="IPR036457">
    <property type="entry name" value="PPM-type-like_dom_sf"/>
</dbReference>
<dbReference type="SMART" id="SM00331">
    <property type="entry name" value="PP2C_SIG"/>
    <property type="match status" value="1"/>
</dbReference>
<name>A0A921FYZ1_SPOPS</name>
<feature type="domain" description="PPM-type phosphatase" evidence="2">
    <location>
        <begin position="121"/>
        <end position="332"/>
    </location>
</feature>
<reference evidence="3" key="2">
    <citation type="submission" date="2021-09" db="EMBL/GenBank/DDBJ databases">
        <authorList>
            <person name="Gilroy R."/>
        </authorList>
    </citation>
    <scope>NUCLEOTIDE SEQUENCE</scope>
    <source>
        <strain evidence="3">CHK171-7178</strain>
    </source>
</reference>
<evidence type="ECO:0000313" key="3">
    <source>
        <dbReference type="EMBL" id="HJF32198.1"/>
    </source>
</evidence>
<dbReference type="Pfam" id="PF07228">
    <property type="entry name" value="SpoIIE"/>
    <property type="match status" value="1"/>
</dbReference>
<sequence length="337" mass="38242">MPQEVGKQYKEILKQYVDGQNEEDLYVGQQFSRRFIEKDISPEDVISIHKTALTEVLPDMPERLWHSFDFLIEMMIHYGLALKEHQSLIRKQEELQVEMNVAARVQDTLLKTKKPDFKELDIGFVSESAMQMNGDYIYFLNDNSYEASVAVADVMGKGIPAALCMSMIKFGMDGLRNENTRPGNALDIVNRIVEKSVDNSMFISMYYGKYDARDSTFSYASAGHEPALMYKASEGTFVELDAKGLLLGVHPNVVYEEKTVLLEEGDFIAMMTDGVTEVRTDTGFIDDGVIKSILAELKDETAQKIADTVYQRLASLQDFHLRDDFTIVIFKKENGKV</sequence>
<protein>
    <submittedName>
        <fullName evidence="3">PP2C family protein-serine/threonine phosphatase</fullName>
    </submittedName>
</protein>
<dbReference type="SUPFAM" id="SSF81606">
    <property type="entry name" value="PP2C-like"/>
    <property type="match status" value="1"/>
</dbReference>
<dbReference type="Proteomes" id="UP000698173">
    <property type="component" value="Unassembled WGS sequence"/>
</dbReference>
<dbReference type="InterPro" id="IPR052016">
    <property type="entry name" value="Bact_Sigma-Reg"/>
</dbReference>
<dbReference type="AlphaFoldDB" id="A0A921FYZ1"/>
<dbReference type="Gene3D" id="1.10.1240.30">
    <property type="entry name" value="KaiA/RbsU domain"/>
    <property type="match status" value="1"/>
</dbReference>
<gene>
    <name evidence="3" type="ORF">K8V56_10545</name>
</gene>
<evidence type="ECO:0000259" key="2">
    <source>
        <dbReference type="PROSITE" id="PS51746"/>
    </source>
</evidence>
<dbReference type="Gene3D" id="3.60.40.10">
    <property type="entry name" value="PPM-type phosphatase domain"/>
    <property type="match status" value="1"/>
</dbReference>
<keyword evidence="1" id="KW-0378">Hydrolase</keyword>
<dbReference type="PROSITE" id="PS51746">
    <property type="entry name" value="PPM_2"/>
    <property type="match status" value="1"/>
</dbReference>
<dbReference type="InterPro" id="IPR017944">
    <property type="entry name" value="KaiA/RbsU_helical_domain_sf"/>
</dbReference>
<reference evidence="3" key="1">
    <citation type="journal article" date="2021" name="PeerJ">
        <title>Extensive microbial diversity within the chicken gut microbiome revealed by metagenomics and culture.</title>
        <authorList>
            <person name="Gilroy R."/>
            <person name="Ravi A."/>
            <person name="Getino M."/>
            <person name="Pursley I."/>
            <person name="Horton D.L."/>
            <person name="Alikhan N.F."/>
            <person name="Baker D."/>
            <person name="Gharbi K."/>
            <person name="Hall N."/>
            <person name="Watson M."/>
            <person name="Adriaenssens E.M."/>
            <person name="Foster-Nyarko E."/>
            <person name="Jarju S."/>
            <person name="Secka A."/>
            <person name="Antonio M."/>
            <person name="Oren A."/>
            <person name="Chaudhuri R.R."/>
            <person name="La Ragione R."/>
            <person name="Hildebrand F."/>
            <person name="Pallen M.J."/>
        </authorList>
    </citation>
    <scope>NUCLEOTIDE SEQUENCE</scope>
    <source>
        <strain evidence="3">CHK171-7178</strain>
    </source>
</reference>
<dbReference type="EMBL" id="DYWT01000174">
    <property type="protein sequence ID" value="HJF32198.1"/>
    <property type="molecule type" value="Genomic_DNA"/>
</dbReference>
<dbReference type="InterPro" id="IPR014787">
    <property type="entry name" value="PSer_Pase_RsbU_N"/>
</dbReference>
<organism evidence="3 4">
    <name type="scientific">Sporosarcina psychrophila</name>
    <name type="common">Bacillus psychrophilus</name>
    <dbReference type="NCBI Taxonomy" id="1476"/>
    <lineage>
        <taxon>Bacteria</taxon>
        <taxon>Bacillati</taxon>
        <taxon>Bacillota</taxon>
        <taxon>Bacilli</taxon>
        <taxon>Bacillales</taxon>
        <taxon>Caryophanaceae</taxon>
        <taxon>Sporosarcina</taxon>
    </lineage>
</organism>
<evidence type="ECO:0000313" key="4">
    <source>
        <dbReference type="Proteomes" id="UP000698173"/>
    </source>
</evidence>
<dbReference type="PANTHER" id="PTHR43156">
    <property type="entry name" value="STAGE II SPORULATION PROTEIN E-RELATED"/>
    <property type="match status" value="1"/>
</dbReference>
<proteinExistence type="predicted"/>
<dbReference type="PANTHER" id="PTHR43156:SF15">
    <property type="entry name" value="PHOSPHOSERINE PHOSPHATASE RSBU"/>
    <property type="match status" value="1"/>
</dbReference>
<comment type="caution">
    <text evidence="3">The sequence shown here is derived from an EMBL/GenBank/DDBJ whole genome shotgun (WGS) entry which is preliminary data.</text>
</comment>